<evidence type="ECO:0000256" key="1">
    <source>
        <dbReference type="SAM" id="MobiDB-lite"/>
    </source>
</evidence>
<feature type="compositionally biased region" description="Basic and acidic residues" evidence="1">
    <location>
        <begin position="85"/>
        <end position="98"/>
    </location>
</feature>
<feature type="region of interest" description="Disordered" evidence="1">
    <location>
        <begin position="85"/>
        <end position="123"/>
    </location>
</feature>
<accession>A0A673A2G3</accession>
<name>A0A673A2G3_9TELE</name>
<protein>
    <submittedName>
        <fullName evidence="2">Uncharacterized protein</fullName>
    </submittedName>
</protein>
<feature type="compositionally biased region" description="Basic and acidic residues" evidence="1">
    <location>
        <begin position="111"/>
        <end position="123"/>
    </location>
</feature>
<feature type="compositionally biased region" description="Basic residues" evidence="1">
    <location>
        <begin position="99"/>
        <end position="110"/>
    </location>
</feature>
<reference evidence="2" key="3">
    <citation type="submission" date="2025-09" db="UniProtKB">
        <authorList>
            <consortium name="Ensembl"/>
        </authorList>
    </citation>
    <scope>IDENTIFICATION</scope>
</reference>
<feature type="region of interest" description="Disordered" evidence="1">
    <location>
        <begin position="27"/>
        <end position="53"/>
    </location>
</feature>
<keyword evidence="3" id="KW-1185">Reference proteome</keyword>
<reference evidence="2" key="2">
    <citation type="submission" date="2025-08" db="UniProtKB">
        <authorList>
            <consortium name="Ensembl"/>
        </authorList>
    </citation>
    <scope>IDENTIFICATION</scope>
</reference>
<proteinExistence type="predicted"/>
<sequence>MRKRNERQREGTRLHSNFQSTYQRLVMTRSEKESKSRGLRQYRTPSCSRSRSRDCFWCSETPPHWHQEMQRWRMRAITGEHWIKDDRGVMNDHKDEATRRKRRSFKTKRQHSAEGKRQENKVS</sequence>
<reference evidence="2" key="1">
    <citation type="submission" date="2019-06" db="EMBL/GenBank/DDBJ databases">
        <authorList>
            <consortium name="Wellcome Sanger Institute Data Sharing"/>
        </authorList>
    </citation>
    <scope>NUCLEOTIDE SEQUENCE [LARGE SCALE GENOMIC DNA]</scope>
</reference>
<dbReference type="Proteomes" id="UP000472271">
    <property type="component" value="Chromosome 17"/>
</dbReference>
<dbReference type="AlphaFoldDB" id="A0A673A2G3"/>
<organism evidence="2 3">
    <name type="scientific">Sphaeramia orbicularis</name>
    <name type="common">orbiculate cardinalfish</name>
    <dbReference type="NCBI Taxonomy" id="375764"/>
    <lineage>
        <taxon>Eukaryota</taxon>
        <taxon>Metazoa</taxon>
        <taxon>Chordata</taxon>
        <taxon>Craniata</taxon>
        <taxon>Vertebrata</taxon>
        <taxon>Euteleostomi</taxon>
        <taxon>Actinopterygii</taxon>
        <taxon>Neopterygii</taxon>
        <taxon>Teleostei</taxon>
        <taxon>Neoteleostei</taxon>
        <taxon>Acanthomorphata</taxon>
        <taxon>Gobiaria</taxon>
        <taxon>Kurtiformes</taxon>
        <taxon>Apogonoidei</taxon>
        <taxon>Apogonidae</taxon>
        <taxon>Apogoninae</taxon>
        <taxon>Sphaeramia</taxon>
    </lineage>
</organism>
<dbReference type="InParanoid" id="A0A673A2G3"/>
<evidence type="ECO:0000313" key="3">
    <source>
        <dbReference type="Proteomes" id="UP000472271"/>
    </source>
</evidence>
<dbReference type="Ensembl" id="ENSSORT00005024145.1">
    <property type="protein sequence ID" value="ENSSORP00005023466.1"/>
    <property type="gene ID" value="ENSSORG00005011362.1"/>
</dbReference>
<evidence type="ECO:0000313" key="2">
    <source>
        <dbReference type="Ensembl" id="ENSSORP00005023466.1"/>
    </source>
</evidence>